<evidence type="ECO:0000256" key="6">
    <source>
        <dbReference type="HAMAP-Rule" id="MF_01161"/>
    </source>
</evidence>
<reference evidence="8 9" key="1">
    <citation type="submission" date="2020-05" db="EMBL/GenBank/DDBJ databases">
        <title>Draft genome sequence of Desulfovibrio psychrotolerans JS1T.</title>
        <authorList>
            <person name="Ueno A."/>
            <person name="Tamazawa S."/>
            <person name="Tamamura S."/>
            <person name="Murakami T."/>
            <person name="Kiyama T."/>
            <person name="Inomata H."/>
            <person name="Amano Y."/>
            <person name="Miyakawa K."/>
            <person name="Tamaki H."/>
            <person name="Naganuma T."/>
            <person name="Kaneko K."/>
        </authorList>
    </citation>
    <scope>NUCLEOTIDE SEQUENCE [LARGE SCALE GENOMIC DNA]</scope>
    <source>
        <strain evidence="8 9">JS1</strain>
    </source>
</reference>
<feature type="binding site" evidence="6">
    <location>
        <begin position="45"/>
        <end position="50"/>
    </location>
    <ligand>
        <name>ATP</name>
        <dbReference type="ChEBI" id="CHEBI:30616"/>
    </ligand>
</feature>
<comment type="subcellular location">
    <subcellularLocation>
        <location evidence="6">Cytoplasm</location>
    </subcellularLocation>
</comment>
<evidence type="ECO:0000256" key="2">
    <source>
        <dbReference type="ARBA" id="ARBA00022694"/>
    </source>
</evidence>
<comment type="catalytic activity">
    <reaction evidence="5 6">
        <text>cytidine(34) in tRNA(Ile2) + L-lysine + ATP = lysidine(34) in tRNA(Ile2) + AMP + diphosphate + H(+)</text>
        <dbReference type="Rhea" id="RHEA:43744"/>
        <dbReference type="Rhea" id="RHEA-COMP:10625"/>
        <dbReference type="Rhea" id="RHEA-COMP:10670"/>
        <dbReference type="ChEBI" id="CHEBI:15378"/>
        <dbReference type="ChEBI" id="CHEBI:30616"/>
        <dbReference type="ChEBI" id="CHEBI:32551"/>
        <dbReference type="ChEBI" id="CHEBI:33019"/>
        <dbReference type="ChEBI" id="CHEBI:82748"/>
        <dbReference type="ChEBI" id="CHEBI:83665"/>
        <dbReference type="ChEBI" id="CHEBI:456215"/>
        <dbReference type="EC" id="6.3.4.19"/>
    </reaction>
</comment>
<keyword evidence="1 6" id="KW-0436">Ligase</keyword>
<name>A0A7J0BQV3_9BACT</name>
<organism evidence="8 9">
    <name type="scientific">Desulfovibrio psychrotolerans</name>
    <dbReference type="NCBI Taxonomy" id="415242"/>
    <lineage>
        <taxon>Bacteria</taxon>
        <taxon>Pseudomonadati</taxon>
        <taxon>Thermodesulfobacteriota</taxon>
        <taxon>Desulfovibrionia</taxon>
        <taxon>Desulfovibrionales</taxon>
        <taxon>Desulfovibrionaceae</taxon>
        <taxon>Desulfovibrio</taxon>
    </lineage>
</organism>
<keyword evidence="6" id="KW-0963">Cytoplasm</keyword>
<evidence type="ECO:0000313" key="9">
    <source>
        <dbReference type="Proteomes" id="UP000503820"/>
    </source>
</evidence>
<comment type="similarity">
    <text evidence="6">Belongs to the tRNA(Ile)-lysidine synthase family.</text>
</comment>
<dbReference type="InterPro" id="IPR012094">
    <property type="entry name" value="tRNA_Ile_lys_synt"/>
</dbReference>
<proteinExistence type="inferred from homology"/>
<keyword evidence="9" id="KW-1185">Reference proteome</keyword>
<evidence type="ECO:0000256" key="3">
    <source>
        <dbReference type="ARBA" id="ARBA00022741"/>
    </source>
</evidence>
<dbReference type="SUPFAM" id="SSF52402">
    <property type="entry name" value="Adenine nucleotide alpha hydrolases-like"/>
    <property type="match status" value="1"/>
</dbReference>
<keyword evidence="2 6" id="KW-0819">tRNA processing</keyword>
<dbReference type="GO" id="GO:0006400">
    <property type="term" value="P:tRNA modification"/>
    <property type="evidence" value="ECO:0007669"/>
    <property type="project" value="UniProtKB-UniRule"/>
</dbReference>
<dbReference type="InterPro" id="IPR011063">
    <property type="entry name" value="TilS/TtcA_N"/>
</dbReference>
<dbReference type="InterPro" id="IPR012795">
    <property type="entry name" value="tRNA_Ile_lys_synt_N"/>
</dbReference>
<sequence>MRGDIAPAILSSCGPGQRHPSLSPCNSGQTAPAAFENRGILVACSGGCDSTALLLILHCLAPRLGCRLAVAHLDHQLRPESAQEAEYVRAICAALELPFFHAAQNIAVLSAERGTGIEETARHARYAFLESARRESGCDYLATAHHLNDLAEDILMRLLRGTGWPALGGMDAFCSARRLIRPLLVTKRNKLENFLSALSIPWCEDASNTDPAYLRNRIRSTLLPLFLQENPAFLHAMEGLWRLARTDSDHWSVQVDNILFSQAVMKNHRLCLTDVSAKSTHPASSPVVLTEKKENMPCANVSPPHPDTLPQCPSGNAPSPIVLSKSDLECASKALRLRLYKRCVERLGPGQPLLENLLRLDTVWQRNQGGSTVQFPGGKTATITSGNILFSRS</sequence>
<dbReference type="CDD" id="cd01992">
    <property type="entry name" value="TilS_N"/>
    <property type="match status" value="1"/>
</dbReference>
<comment type="domain">
    <text evidence="6">The N-terminal region contains the highly conserved SGGXDS motif, predicted to be a P-loop motif involved in ATP binding.</text>
</comment>
<dbReference type="HAMAP" id="MF_01161">
    <property type="entry name" value="tRNA_Ile_lys_synt"/>
    <property type="match status" value="1"/>
</dbReference>
<accession>A0A7J0BQV3</accession>
<dbReference type="AlphaFoldDB" id="A0A7J0BQV3"/>
<evidence type="ECO:0000313" key="8">
    <source>
        <dbReference type="EMBL" id="GFM35552.1"/>
    </source>
</evidence>
<keyword evidence="4 6" id="KW-0067">ATP-binding</keyword>
<evidence type="ECO:0000256" key="5">
    <source>
        <dbReference type="ARBA" id="ARBA00048539"/>
    </source>
</evidence>
<dbReference type="PANTHER" id="PTHR43033:SF1">
    <property type="entry name" value="TRNA(ILE)-LYSIDINE SYNTHASE-RELATED"/>
    <property type="match status" value="1"/>
</dbReference>
<evidence type="ECO:0000259" key="7">
    <source>
        <dbReference type="Pfam" id="PF01171"/>
    </source>
</evidence>
<dbReference type="GO" id="GO:0005524">
    <property type="term" value="F:ATP binding"/>
    <property type="evidence" value="ECO:0007669"/>
    <property type="project" value="UniProtKB-UniRule"/>
</dbReference>
<comment type="caution">
    <text evidence="8">The sequence shown here is derived from an EMBL/GenBank/DDBJ whole genome shotgun (WGS) entry which is preliminary data.</text>
</comment>
<dbReference type="GO" id="GO:0032267">
    <property type="term" value="F:tRNA(Ile)-lysidine synthase activity"/>
    <property type="evidence" value="ECO:0007669"/>
    <property type="project" value="UniProtKB-EC"/>
</dbReference>
<comment type="function">
    <text evidence="6">Ligates lysine onto the cytidine present at position 34 of the AUA codon-specific tRNA(Ile) that contains the anticodon CAU, in an ATP-dependent manner. Cytidine is converted to lysidine, thus changing the amino acid specificity of the tRNA from methionine to isoleucine.</text>
</comment>
<dbReference type="EC" id="6.3.4.19" evidence="6"/>
<protein>
    <recommendedName>
        <fullName evidence="6">tRNA(Ile)-lysidine synthase</fullName>
        <ecNumber evidence="6">6.3.4.19</ecNumber>
    </recommendedName>
    <alternativeName>
        <fullName evidence="6">tRNA(Ile)-2-lysyl-cytidine synthase</fullName>
    </alternativeName>
    <alternativeName>
        <fullName evidence="6">tRNA(Ile)-lysidine synthetase</fullName>
    </alternativeName>
</protein>
<dbReference type="EMBL" id="BLVP01000001">
    <property type="protein sequence ID" value="GFM35552.1"/>
    <property type="molecule type" value="Genomic_DNA"/>
</dbReference>
<dbReference type="Proteomes" id="UP000503820">
    <property type="component" value="Unassembled WGS sequence"/>
</dbReference>
<feature type="domain" description="tRNA(Ile)-lysidine/2-thiocytidine synthase N-terminal" evidence="7">
    <location>
        <begin position="40"/>
        <end position="220"/>
    </location>
</feature>
<dbReference type="Pfam" id="PF01171">
    <property type="entry name" value="ATP_bind_3"/>
    <property type="match status" value="1"/>
</dbReference>
<gene>
    <name evidence="6 8" type="primary">tilS</name>
    <name evidence="8" type="ORF">DSM19430T_02360</name>
</gene>
<dbReference type="InterPro" id="IPR014729">
    <property type="entry name" value="Rossmann-like_a/b/a_fold"/>
</dbReference>
<keyword evidence="3 6" id="KW-0547">Nucleotide-binding</keyword>
<dbReference type="PANTHER" id="PTHR43033">
    <property type="entry name" value="TRNA(ILE)-LYSIDINE SYNTHASE-RELATED"/>
    <property type="match status" value="1"/>
</dbReference>
<dbReference type="GO" id="GO:0005737">
    <property type="term" value="C:cytoplasm"/>
    <property type="evidence" value="ECO:0007669"/>
    <property type="project" value="UniProtKB-SubCell"/>
</dbReference>
<dbReference type="NCBIfam" id="TIGR02432">
    <property type="entry name" value="lysidine_TilS_N"/>
    <property type="match status" value="1"/>
</dbReference>
<dbReference type="Gene3D" id="3.40.50.620">
    <property type="entry name" value="HUPs"/>
    <property type="match status" value="1"/>
</dbReference>
<evidence type="ECO:0000256" key="4">
    <source>
        <dbReference type="ARBA" id="ARBA00022840"/>
    </source>
</evidence>
<evidence type="ECO:0000256" key="1">
    <source>
        <dbReference type="ARBA" id="ARBA00022598"/>
    </source>
</evidence>